<feature type="domain" description="6-phosphogluconate dehydrogenase NADP-binding" evidence="7">
    <location>
        <begin position="3"/>
        <end position="159"/>
    </location>
</feature>
<dbReference type="SUPFAM" id="SSF48179">
    <property type="entry name" value="6-phosphogluconate dehydrogenase C-terminal domain-like"/>
    <property type="match status" value="1"/>
</dbReference>
<evidence type="ECO:0000256" key="1">
    <source>
        <dbReference type="ARBA" id="ARBA00009080"/>
    </source>
</evidence>
<keyword evidence="4 6" id="KW-0520">NAD</keyword>
<dbReference type="InterPro" id="IPR015815">
    <property type="entry name" value="HIBADH-related"/>
</dbReference>
<dbReference type="AlphaFoldDB" id="A0A060I5K9"/>
<dbReference type="NCBIfam" id="TIGR01692">
    <property type="entry name" value="HIBADH"/>
    <property type="match status" value="1"/>
</dbReference>
<comment type="catalytic activity">
    <reaction evidence="6">
        <text>3-hydroxy-2-methylpropanoate + NAD(+) = 2-methyl-3-oxopropanoate + NADH + H(+)</text>
        <dbReference type="Rhea" id="RHEA:17681"/>
        <dbReference type="ChEBI" id="CHEBI:11805"/>
        <dbReference type="ChEBI" id="CHEBI:15378"/>
        <dbReference type="ChEBI" id="CHEBI:57540"/>
        <dbReference type="ChEBI" id="CHEBI:57700"/>
        <dbReference type="ChEBI" id="CHEBI:57945"/>
        <dbReference type="EC" id="1.1.1.31"/>
    </reaction>
</comment>
<dbReference type="InterPro" id="IPR029154">
    <property type="entry name" value="HIBADH-like_NADP-bd"/>
</dbReference>
<dbReference type="Gene3D" id="1.10.1040.10">
    <property type="entry name" value="N-(1-d-carboxylethyl)-l-norvaline Dehydrogenase, domain 2"/>
    <property type="match status" value="1"/>
</dbReference>
<evidence type="ECO:0000256" key="2">
    <source>
        <dbReference type="ARBA" id="ARBA00022456"/>
    </source>
</evidence>
<dbReference type="PIRSF" id="PIRSF000103">
    <property type="entry name" value="HIBADH"/>
    <property type="match status" value="1"/>
</dbReference>
<dbReference type="HOGENOM" id="CLU_035117_6_0_5"/>
<dbReference type="PROSITE" id="PS00895">
    <property type="entry name" value="3_HYDROXYISOBUT_DH"/>
    <property type="match status" value="1"/>
</dbReference>
<dbReference type="UniPathway" id="UPA00362"/>
<geneLocation type="plasmid" evidence="9 10">
    <name>pRetIE4771c</name>
</geneLocation>
<evidence type="ECO:0000256" key="4">
    <source>
        <dbReference type="ARBA" id="ARBA00023027"/>
    </source>
</evidence>
<dbReference type="InterPro" id="IPR013328">
    <property type="entry name" value="6PGD_dom2"/>
</dbReference>
<dbReference type="InterPro" id="IPR006115">
    <property type="entry name" value="6PGDH_NADP-bd"/>
</dbReference>
<dbReference type="GO" id="GO:0008442">
    <property type="term" value="F:3-hydroxyisobutyrate dehydrogenase activity"/>
    <property type="evidence" value="ECO:0007669"/>
    <property type="project" value="UniProtKB-EC"/>
</dbReference>
<reference evidence="9 10" key="1">
    <citation type="submission" date="2013-12" db="EMBL/GenBank/DDBJ databases">
        <title>Complete genome sequence of Rhizobium etli bv. mimosae IE4771.</title>
        <authorList>
            <person name="Bustos P."/>
            <person name="Santamaria R.I."/>
            <person name="Lozano L."/>
            <person name="Ormeno-Orrillo E."/>
            <person name="Rogel M.A."/>
            <person name="Romero D."/>
            <person name="Cevallos M.A."/>
            <person name="Martinez-Romero E."/>
            <person name="Gonzalez V."/>
        </authorList>
    </citation>
    <scope>NUCLEOTIDE SEQUENCE [LARGE SCALE GENOMIC DNA]</scope>
    <source>
        <strain evidence="9 10">IE4771</strain>
        <plasmid evidence="10">Plasmid pRetIE4771c</plasmid>
    </source>
</reference>
<dbReference type="SUPFAM" id="SSF51735">
    <property type="entry name" value="NAD(P)-binding Rossmann-fold domains"/>
    <property type="match status" value="1"/>
</dbReference>
<evidence type="ECO:0000259" key="8">
    <source>
        <dbReference type="Pfam" id="PF14833"/>
    </source>
</evidence>
<evidence type="ECO:0000256" key="3">
    <source>
        <dbReference type="ARBA" id="ARBA00023002"/>
    </source>
</evidence>
<proteinExistence type="inferred from homology"/>
<evidence type="ECO:0000313" key="10">
    <source>
        <dbReference type="Proteomes" id="UP000027180"/>
    </source>
</evidence>
<comment type="pathway">
    <text evidence="6">Amino-acid degradation; L-valine degradation.</text>
</comment>
<dbReference type="InterPro" id="IPR008927">
    <property type="entry name" value="6-PGluconate_DH-like_C_sf"/>
</dbReference>
<evidence type="ECO:0000256" key="5">
    <source>
        <dbReference type="PIRSR" id="PIRSR000103-1"/>
    </source>
</evidence>
<dbReference type="KEGG" id="rei:IE4771_PC00228"/>
<keyword evidence="9" id="KW-0614">Plasmid</keyword>
<dbReference type="RefSeq" id="WP_040141137.1">
    <property type="nucleotide sequence ID" value="NZ_CP006989.1"/>
</dbReference>
<dbReference type="GO" id="GO:0006574">
    <property type="term" value="P:L-valine catabolic process"/>
    <property type="evidence" value="ECO:0007669"/>
    <property type="project" value="UniProtKB-UniPathway"/>
</dbReference>
<evidence type="ECO:0000313" key="9">
    <source>
        <dbReference type="EMBL" id="AIC30353.1"/>
    </source>
</evidence>
<dbReference type="InterPro" id="IPR036291">
    <property type="entry name" value="NAD(P)-bd_dom_sf"/>
</dbReference>
<dbReference type="InterPro" id="IPR002204">
    <property type="entry name" value="3-OH-isobutyrate_DH-rel_CS"/>
</dbReference>
<keyword evidence="2 6" id="KW-0101">Branched-chain amino acid catabolism</keyword>
<accession>A0A060I5K9</accession>
<dbReference type="EMBL" id="CP006989">
    <property type="protein sequence ID" value="AIC30353.1"/>
    <property type="molecule type" value="Genomic_DNA"/>
</dbReference>
<evidence type="ECO:0000256" key="6">
    <source>
        <dbReference type="RuleBase" id="RU910714"/>
    </source>
</evidence>
<feature type="domain" description="3-hydroxyisobutyrate dehydrogenase-like NAD-binding" evidence="8">
    <location>
        <begin position="162"/>
        <end position="288"/>
    </location>
</feature>
<keyword evidence="3 6" id="KW-0560">Oxidoreductase</keyword>
<dbReference type="GO" id="GO:0050661">
    <property type="term" value="F:NADP binding"/>
    <property type="evidence" value="ECO:0007669"/>
    <property type="project" value="InterPro"/>
</dbReference>
<name>A0A060I5K9_RHIET</name>
<dbReference type="InterPro" id="IPR011548">
    <property type="entry name" value="HIBADH"/>
</dbReference>
<dbReference type="EC" id="1.1.1.31" evidence="6"/>
<dbReference type="GO" id="GO:0051287">
    <property type="term" value="F:NAD binding"/>
    <property type="evidence" value="ECO:0007669"/>
    <property type="project" value="InterPro"/>
</dbReference>
<dbReference type="PANTHER" id="PTHR22981:SF7">
    <property type="entry name" value="3-HYDROXYISOBUTYRATE DEHYDROGENASE, MITOCHONDRIAL"/>
    <property type="match status" value="1"/>
</dbReference>
<comment type="similarity">
    <text evidence="1 6">Belongs to the HIBADH-related family.</text>
</comment>
<dbReference type="Pfam" id="PF03446">
    <property type="entry name" value="NAD_binding_2"/>
    <property type="match status" value="1"/>
</dbReference>
<dbReference type="FunFam" id="1.10.1040.10:FF:000006">
    <property type="entry name" value="3-hydroxyisobutyrate dehydrogenase"/>
    <property type="match status" value="1"/>
</dbReference>
<feature type="active site" evidence="5">
    <location>
        <position position="168"/>
    </location>
</feature>
<dbReference type="OrthoDB" id="9812907at2"/>
<evidence type="ECO:0000259" key="7">
    <source>
        <dbReference type="Pfam" id="PF03446"/>
    </source>
</evidence>
<dbReference type="Pfam" id="PF14833">
    <property type="entry name" value="NAD_binding_11"/>
    <property type="match status" value="1"/>
</dbReference>
<dbReference type="Gene3D" id="3.40.50.720">
    <property type="entry name" value="NAD(P)-binding Rossmann-like Domain"/>
    <property type="match status" value="1"/>
</dbReference>
<organism evidence="9 10">
    <name type="scientific">Rhizobium etli bv. mimosae str. IE4771</name>
    <dbReference type="NCBI Taxonomy" id="1432050"/>
    <lineage>
        <taxon>Bacteria</taxon>
        <taxon>Pseudomonadati</taxon>
        <taxon>Pseudomonadota</taxon>
        <taxon>Alphaproteobacteria</taxon>
        <taxon>Hyphomicrobiales</taxon>
        <taxon>Rhizobiaceae</taxon>
        <taxon>Rhizobium/Agrobacterium group</taxon>
        <taxon>Rhizobium</taxon>
    </lineage>
</organism>
<dbReference type="PANTHER" id="PTHR22981">
    <property type="entry name" value="3-HYDROXYISOBUTYRATE DEHYDROGENASE-RELATED"/>
    <property type="match status" value="1"/>
</dbReference>
<gene>
    <name evidence="9" type="primary">mmsB</name>
    <name evidence="9" type="ORF">IE4771_PC00228</name>
</gene>
<dbReference type="Proteomes" id="UP000027180">
    <property type="component" value="Plasmid pRetIE4771c"/>
</dbReference>
<sequence>MARIAFIGLGNMGGPMAANLVKAGHEVLGFDLAASVLKAAEASGVKPASHASQAVKDAETVITMLPQGKHVLTAWTDILQSTAQGTLVIDCSTIDVDSSRKAHEMAKAAGCLSLDAPVSGGTGGASAGTLTFMAGGSDEAFAKAKPILEAMGKKIVHCGEAGAGQAAKICNNMILGISMVGVCEAFVLAEKLGLSHQALFDVASTSSGQCWSINTYCPVPGPVPTSPANNGYKPGFAAALMLKDLKLSQEAALASGASTPLGAEAAQLFALFEKQGNGGRDFSAIIEMFRERK</sequence>
<protein>
    <recommendedName>
        <fullName evidence="6">3-hydroxyisobutyrate dehydrogenase</fullName>
        <shortName evidence="6">HIBADH</shortName>
        <ecNumber evidence="6">1.1.1.31</ecNumber>
    </recommendedName>
</protein>